<dbReference type="AlphaFoldDB" id="A0AAD1X5V2"/>
<protein>
    <submittedName>
        <fullName evidence="1">Uncharacterized protein</fullName>
    </submittedName>
</protein>
<gene>
    <name evidence="1" type="ORF">ECRASSUSDP1_LOCUS3250</name>
</gene>
<proteinExistence type="predicted"/>
<sequence length="59" mass="7092">MGLRNEAFPNPQRNRCYCMRRKRIVFQQELQAKFLPVSSPPHVRICKLEELRIPKILLE</sequence>
<keyword evidence="2" id="KW-1185">Reference proteome</keyword>
<comment type="caution">
    <text evidence="1">The sequence shown here is derived from an EMBL/GenBank/DDBJ whole genome shotgun (WGS) entry which is preliminary data.</text>
</comment>
<accession>A0AAD1X5V2</accession>
<evidence type="ECO:0000313" key="2">
    <source>
        <dbReference type="Proteomes" id="UP001295684"/>
    </source>
</evidence>
<organism evidence="1 2">
    <name type="scientific">Euplotes crassus</name>
    <dbReference type="NCBI Taxonomy" id="5936"/>
    <lineage>
        <taxon>Eukaryota</taxon>
        <taxon>Sar</taxon>
        <taxon>Alveolata</taxon>
        <taxon>Ciliophora</taxon>
        <taxon>Intramacronucleata</taxon>
        <taxon>Spirotrichea</taxon>
        <taxon>Hypotrichia</taxon>
        <taxon>Euplotida</taxon>
        <taxon>Euplotidae</taxon>
        <taxon>Moneuplotes</taxon>
    </lineage>
</organism>
<evidence type="ECO:0000313" key="1">
    <source>
        <dbReference type="EMBL" id="CAI2361934.1"/>
    </source>
</evidence>
<name>A0AAD1X5V2_EUPCR</name>
<reference evidence="1" key="1">
    <citation type="submission" date="2023-07" db="EMBL/GenBank/DDBJ databases">
        <authorList>
            <consortium name="AG Swart"/>
            <person name="Singh M."/>
            <person name="Singh A."/>
            <person name="Seah K."/>
            <person name="Emmerich C."/>
        </authorList>
    </citation>
    <scope>NUCLEOTIDE SEQUENCE</scope>
    <source>
        <strain evidence="1">DP1</strain>
    </source>
</reference>
<dbReference type="Proteomes" id="UP001295684">
    <property type="component" value="Unassembled WGS sequence"/>
</dbReference>
<dbReference type="EMBL" id="CAMPGE010003109">
    <property type="protein sequence ID" value="CAI2361934.1"/>
    <property type="molecule type" value="Genomic_DNA"/>
</dbReference>